<gene>
    <name evidence="1" type="ORF">CB5_LOCUS22819</name>
</gene>
<name>A0A6V7Q9F9_ANACO</name>
<reference evidence="1" key="1">
    <citation type="submission" date="2020-07" db="EMBL/GenBank/DDBJ databases">
        <authorList>
            <person name="Lin J."/>
        </authorList>
    </citation>
    <scope>NUCLEOTIDE SEQUENCE</scope>
</reference>
<proteinExistence type="predicted"/>
<dbReference type="AlphaFoldDB" id="A0A6V7Q9F9"/>
<accession>A0A6V7Q9F9</accession>
<dbReference type="EMBL" id="LR862134">
    <property type="protein sequence ID" value="CAD1839608.1"/>
    <property type="molecule type" value="Genomic_DNA"/>
</dbReference>
<protein>
    <submittedName>
        <fullName evidence="1">Uncharacterized protein</fullName>
    </submittedName>
</protein>
<evidence type="ECO:0000313" key="1">
    <source>
        <dbReference type="EMBL" id="CAD1839608.1"/>
    </source>
</evidence>
<organism evidence="1">
    <name type="scientific">Ananas comosus var. bracteatus</name>
    <name type="common">red pineapple</name>
    <dbReference type="NCBI Taxonomy" id="296719"/>
    <lineage>
        <taxon>Eukaryota</taxon>
        <taxon>Viridiplantae</taxon>
        <taxon>Streptophyta</taxon>
        <taxon>Embryophyta</taxon>
        <taxon>Tracheophyta</taxon>
        <taxon>Spermatophyta</taxon>
        <taxon>Magnoliopsida</taxon>
        <taxon>Liliopsida</taxon>
        <taxon>Poales</taxon>
        <taxon>Bromeliaceae</taxon>
        <taxon>Bromelioideae</taxon>
        <taxon>Ananas</taxon>
    </lineage>
</organism>
<sequence length="123" mass="13720">MGQSGRLSDLDKFHSVFQHVWKSKNEFQRCWNGFSVVRCEKKPKQLKKQHSVSAVPVQAGGCTGTTIAEQCSDGCTGTRRLYRYKTRATEQPEPRVCSLFRCCAGLVPVQETVYRYKGAAAAG</sequence>